<name>A0ABN0XQW6_9LACT</name>
<dbReference type="Pfam" id="PF02424">
    <property type="entry name" value="ApbE"/>
    <property type="match status" value="1"/>
</dbReference>
<keyword evidence="6" id="KW-0479">Metal-binding</keyword>
<dbReference type="InterPro" id="IPR003374">
    <property type="entry name" value="ApbE-like_sf"/>
</dbReference>
<proteinExistence type="predicted"/>
<evidence type="ECO:0000256" key="3">
    <source>
        <dbReference type="ARBA" id="ARBA00016337"/>
    </source>
</evidence>
<gene>
    <name evidence="11" type="ORF">GCM10008932_22550</name>
</gene>
<protein>
    <recommendedName>
        <fullName evidence="3">FAD:protein FMN transferase</fullName>
        <ecNumber evidence="2">2.7.1.180</ecNumber>
    </recommendedName>
    <alternativeName>
        <fullName evidence="9">Flavin transferase</fullName>
    </alternativeName>
</protein>
<comment type="cofactor">
    <cofactor evidence="1">
        <name>Mg(2+)</name>
        <dbReference type="ChEBI" id="CHEBI:18420"/>
    </cofactor>
</comment>
<evidence type="ECO:0000256" key="10">
    <source>
        <dbReference type="ARBA" id="ARBA00048540"/>
    </source>
</evidence>
<evidence type="ECO:0000256" key="2">
    <source>
        <dbReference type="ARBA" id="ARBA00011955"/>
    </source>
</evidence>
<keyword evidence="8" id="KW-0460">Magnesium</keyword>
<evidence type="ECO:0000256" key="7">
    <source>
        <dbReference type="ARBA" id="ARBA00022827"/>
    </source>
</evidence>
<comment type="catalytic activity">
    <reaction evidence="10">
        <text>L-threonyl-[protein] + FAD = FMN-L-threonyl-[protein] + AMP + H(+)</text>
        <dbReference type="Rhea" id="RHEA:36847"/>
        <dbReference type="Rhea" id="RHEA-COMP:11060"/>
        <dbReference type="Rhea" id="RHEA-COMP:11061"/>
        <dbReference type="ChEBI" id="CHEBI:15378"/>
        <dbReference type="ChEBI" id="CHEBI:30013"/>
        <dbReference type="ChEBI" id="CHEBI:57692"/>
        <dbReference type="ChEBI" id="CHEBI:74257"/>
        <dbReference type="ChEBI" id="CHEBI:456215"/>
        <dbReference type="EC" id="2.7.1.180"/>
    </reaction>
</comment>
<organism evidence="11 12">
    <name type="scientific">Alkalibacterium iburiense</name>
    <dbReference type="NCBI Taxonomy" id="290589"/>
    <lineage>
        <taxon>Bacteria</taxon>
        <taxon>Bacillati</taxon>
        <taxon>Bacillota</taxon>
        <taxon>Bacilli</taxon>
        <taxon>Lactobacillales</taxon>
        <taxon>Carnobacteriaceae</taxon>
        <taxon>Alkalibacterium</taxon>
    </lineage>
</organism>
<evidence type="ECO:0000256" key="8">
    <source>
        <dbReference type="ARBA" id="ARBA00022842"/>
    </source>
</evidence>
<accession>A0ABN0XQW6</accession>
<evidence type="ECO:0000256" key="9">
    <source>
        <dbReference type="ARBA" id="ARBA00031306"/>
    </source>
</evidence>
<dbReference type="InterPro" id="IPR024932">
    <property type="entry name" value="ApbE"/>
</dbReference>
<dbReference type="PANTHER" id="PTHR30040">
    <property type="entry name" value="THIAMINE BIOSYNTHESIS LIPOPROTEIN APBE"/>
    <property type="match status" value="1"/>
</dbReference>
<dbReference type="PANTHER" id="PTHR30040:SF2">
    <property type="entry name" value="FAD:PROTEIN FMN TRANSFERASE"/>
    <property type="match status" value="1"/>
</dbReference>
<sequence length="253" mass="28322">MAVNRQAGIQPVQVHPELYELIKIGKTHSFAPGSYLNIAIGPLIQTWRIGFKDAKVPAQEEITCLLEKTDPRQIELNDKEQTVFLKNKGMLIDLGALAKGYSADLIMDYLKNNNVQSALLNLGGNAVGFRKRDYWKIGIQNPMMARDNYVSVLKVADHSVVTSGIYERQLTKEGKTYHHILSPETGYPVTTDVASLSIYSKRSIEGEIWTTRLYGKSAKEIITELDQLEGIDGLVITKEDQQMVSKGLKEKLI</sequence>
<evidence type="ECO:0000256" key="5">
    <source>
        <dbReference type="ARBA" id="ARBA00022679"/>
    </source>
</evidence>
<keyword evidence="4" id="KW-0285">Flavoprotein</keyword>
<dbReference type="SUPFAM" id="SSF143631">
    <property type="entry name" value="ApbE-like"/>
    <property type="match status" value="1"/>
</dbReference>
<reference evidence="11 12" key="1">
    <citation type="journal article" date="2019" name="Int. J. Syst. Evol. Microbiol.">
        <title>The Global Catalogue of Microorganisms (GCM) 10K type strain sequencing project: providing services to taxonomists for standard genome sequencing and annotation.</title>
        <authorList>
            <consortium name="The Broad Institute Genomics Platform"/>
            <consortium name="The Broad Institute Genome Sequencing Center for Infectious Disease"/>
            <person name="Wu L."/>
            <person name="Ma J."/>
        </authorList>
    </citation>
    <scope>NUCLEOTIDE SEQUENCE [LARGE SCALE GENOMIC DNA]</scope>
    <source>
        <strain evidence="11 12">JCM 12662</strain>
    </source>
</reference>
<keyword evidence="5 11" id="KW-0808">Transferase</keyword>
<evidence type="ECO:0000256" key="6">
    <source>
        <dbReference type="ARBA" id="ARBA00022723"/>
    </source>
</evidence>
<keyword evidence="12" id="KW-1185">Reference proteome</keyword>
<dbReference type="EC" id="2.7.1.180" evidence="2"/>
<dbReference type="Gene3D" id="3.10.520.10">
    <property type="entry name" value="ApbE-like domains"/>
    <property type="match status" value="1"/>
</dbReference>
<evidence type="ECO:0000313" key="11">
    <source>
        <dbReference type="EMBL" id="GAA0370546.1"/>
    </source>
</evidence>
<dbReference type="EMBL" id="BAAACW010000150">
    <property type="protein sequence ID" value="GAA0370546.1"/>
    <property type="molecule type" value="Genomic_DNA"/>
</dbReference>
<dbReference type="Proteomes" id="UP001501166">
    <property type="component" value="Unassembled WGS sequence"/>
</dbReference>
<comment type="caution">
    <text evidence="11">The sequence shown here is derived from an EMBL/GenBank/DDBJ whole genome shotgun (WGS) entry which is preliminary data.</text>
</comment>
<evidence type="ECO:0000313" key="12">
    <source>
        <dbReference type="Proteomes" id="UP001501166"/>
    </source>
</evidence>
<evidence type="ECO:0000256" key="4">
    <source>
        <dbReference type="ARBA" id="ARBA00022630"/>
    </source>
</evidence>
<keyword evidence="7" id="KW-0274">FAD</keyword>
<evidence type="ECO:0000256" key="1">
    <source>
        <dbReference type="ARBA" id="ARBA00001946"/>
    </source>
</evidence>
<dbReference type="GO" id="GO:0016740">
    <property type="term" value="F:transferase activity"/>
    <property type="evidence" value="ECO:0007669"/>
    <property type="project" value="UniProtKB-KW"/>
</dbReference>